<organism evidence="2 3">
    <name type="scientific">Kitasatospora nipponensis</name>
    <dbReference type="NCBI Taxonomy" id="258049"/>
    <lineage>
        <taxon>Bacteria</taxon>
        <taxon>Bacillati</taxon>
        <taxon>Actinomycetota</taxon>
        <taxon>Actinomycetes</taxon>
        <taxon>Kitasatosporales</taxon>
        <taxon>Streptomycetaceae</taxon>
        <taxon>Kitasatospora</taxon>
    </lineage>
</organism>
<keyword evidence="1" id="KW-1133">Transmembrane helix</keyword>
<protein>
    <submittedName>
        <fullName evidence="2">Uncharacterized protein</fullName>
    </submittedName>
</protein>
<dbReference type="EMBL" id="BAAALF010000010">
    <property type="protein sequence ID" value="GAA1222124.1"/>
    <property type="molecule type" value="Genomic_DNA"/>
</dbReference>
<comment type="caution">
    <text evidence="2">The sequence shown here is derived from an EMBL/GenBank/DDBJ whole genome shotgun (WGS) entry which is preliminary data.</text>
</comment>
<proteinExistence type="predicted"/>
<keyword evidence="1" id="KW-0472">Membrane</keyword>
<evidence type="ECO:0000313" key="2">
    <source>
        <dbReference type="EMBL" id="GAA1222124.1"/>
    </source>
</evidence>
<accession>A0ABP4GIC7</accession>
<feature type="transmembrane region" description="Helical" evidence="1">
    <location>
        <begin position="20"/>
        <end position="42"/>
    </location>
</feature>
<evidence type="ECO:0000256" key="1">
    <source>
        <dbReference type="SAM" id="Phobius"/>
    </source>
</evidence>
<keyword evidence="3" id="KW-1185">Reference proteome</keyword>
<keyword evidence="1" id="KW-0812">Transmembrane</keyword>
<reference evidence="3" key="1">
    <citation type="journal article" date="2019" name="Int. J. Syst. Evol. Microbiol.">
        <title>The Global Catalogue of Microorganisms (GCM) 10K type strain sequencing project: providing services to taxonomists for standard genome sequencing and annotation.</title>
        <authorList>
            <consortium name="The Broad Institute Genomics Platform"/>
            <consortium name="The Broad Institute Genome Sequencing Center for Infectious Disease"/>
            <person name="Wu L."/>
            <person name="Ma J."/>
        </authorList>
    </citation>
    <scope>NUCLEOTIDE SEQUENCE [LARGE SCALE GENOMIC DNA]</scope>
    <source>
        <strain evidence="3">JCM 13004</strain>
    </source>
</reference>
<name>A0ABP4GIC7_9ACTN</name>
<gene>
    <name evidence="2" type="ORF">GCM10009665_10420</name>
</gene>
<dbReference type="Proteomes" id="UP001500037">
    <property type="component" value="Unassembled WGS sequence"/>
</dbReference>
<sequence>MSRPGEVGGLAWEAFLPEVAVMIIALAICLGWLVAGSVRLVARWLRPGQPPGSGQRTDARERRVDPPGAVTWEEAELLLTAGLLAGLVGQADYQDGLELLACADDERSPLEVPSLRER</sequence>
<evidence type="ECO:0000313" key="3">
    <source>
        <dbReference type="Proteomes" id="UP001500037"/>
    </source>
</evidence>